<proteinExistence type="predicted"/>
<accession>A0AAC9NLG0</accession>
<evidence type="ECO:0000313" key="2">
    <source>
        <dbReference type="Proteomes" id="UP000182945"/>
    </source>
</evidence>
<protein>
    <submittedName>
        <fullName evidence="1">Uncharacterized protein</fullName>
    </submittedName>
</protein>
<reference evidence="1 2" key="1">
    <citation type="submission" date="2016-11" db="EMBL/GenBank/DDBJ databases">
        <title>Complete genome sequencing of Virgibacillus halodenitrificans PDB-F2.</title>
        <authorList>
            <person name="Sun Z."/>
            <person name="Zhou Y."/>
            <person name="Li H."/>
        </authorList>
    </citation>
    <scope>NUCLEOTIDE SEQUENCE [LARGE SCALE GENOMIC DNA]</scope>
    <source>
        <strain evidence="1 2">PDB-F2</strain>
    </source>
</reference>
<evidence type="ECO:0000313" key="1">
    <source>
        <dbReference type="EMBL" id="APC48985.1"/>
    </source>
</evidence>
<dbReference type="RefSeq" id="WP_071649246.1">
    <property type="nucleotide sequence ID" value="NZ_CP017962.1"/>
</dbReference>
<name>A0AAC9NLG0_VIRHA</name>
<gene>
    <name evidence="1" type="ORF">BME96_12630</name>
</gene>
<dbReference type="AlphaFoldDB" id="A0AAC9NLG0"/>
<dbReference type="Proteomes" id="UP000182945">
    <property type="component" value="Chromosome"/>
</dbReference>
<dbReference type="EMBL" id="CP017962">
    <property type="protein sequence ID" value="APC48985.1"/>
    <property type="molecule type" value="Genomic_DNA"/>
</dbReference>
<dbReference type="KEGG" id="vhl:BME96_12630"/>
<organism evidence="1 2">
    <name type="scientific">Virgibacillus halodenitrificans</name>
    <name type="common">Bacillus halodenitrificans</name>
    <dbReference type="NCBI Taxonomy" id="1482"/>
    <lineage>
        <taxon>Bacteria</taxon>
        <taxon>Bacillati</taxon>
        <taxon>Bacillota</taxon>
        <taxon>Bacilli</taxon>
        <taxon>Bacillales</taxon>
        <taxon>Bacillaceae</taxon>
        <taxon>Virgibacillus</taxon>
    </lineage>
</organism>
<sequence>MTSKIQDNYPSEDFFQASDELVNIQKNCLKLLDSAIEAQFSGTDRILADLEQGIKVLKAFNHKKLKRDEHKGHEYARRHWF</sequence>
<dbReference type="GeneID" id="71515249"/>